<dbReference type="GO" id="GO:0009062">
    <property type="term" value="P:fatty acid catabolic process"/>
    <property type="evidence" value="ECO:0007669"/>
    <property type="project" value="InterPro"/>
</dbReference>
<evidence type="ECO:0000313" key="15">
    <source>
        <dbReference type="EMBL" id="ESO84186.1"/>
    </source>
</evidence>
<evidence type="ECO:0000256" key="2">
    <source>
        <dbReference type="ARBA" id="ARBA00022832"/>
    </source>
</evidence>
<keyword evidence="6" id="KW-0576">Peroxisome</keyword>
<dbReference type="Pfam" id="PF13561">
    <property type="entry name" value="adh_short_C2"/>
    <property type="match status" value="1"/>
</dbReference>
<dbReference type="STRING" id="225164.V3ZTF1"/>
<comment type="catalytic activity">
    <reaction evidence="12">
        <text>a (2E,4E)-dienoyl-CoA + NADPH + H(+) = a 4,5-saturated-(3E)-enoyl-CoA + NADP(+)</text>
        <dbReference type="Rhea" id="RHEA:45912"/>
        <dbReference type="ChEBI" id="CHEBI:15378"/>
        <dbReference type="ChEBI" id="CHEBI:57783"/>
        <dbReference type="ChEBI" id="CHEBI:58349"/>
        <dbReference type="ChEBI" id="CHEBI:85101"/>
        <dbReference type="ChEBI" id="CHEBI:85493"/>
        <dbReference type="EC" id="1.3.1.124"/>
    </reaction>
</comment>
<keyword evidence="16" id="KW-1185">Reference proteome</keyword>
<dbReference type="InterPro" id="IPR045017">
    <property type="entry name" value="DECR2-like"/>
</dbReference>
<comment type="similarity">
    <text evidence="7">Belongs to the short-chain dehydrogenases/reductases (SDR) family. 2,4-dienoyl-CoA reductase subfamily.</text>
</comment>
<keyword evidence="4" id="KW-0560">Oxidoreductase</keyword>
<dbReference type="Proteomes" id="UP000030746">
    <property type="component" value="Unassembled WGS sequence"/>
</dbReference>
<evidence type="ECO:0000313" key="16">
    <source>
        <dbReference type="Proteomes" id="UP000030746"/>
    </source>
</evidence>
<reference evidence="15 16" key="1">
    <citation type="journal article" date="2013" name="Nature">
        <title>Insights into bilaterian evolution from three spiralian genomes.</title>
        <authorList>
            <person name="Simakov O."/>
            <person name="Marletaz F."/>
            <person name="Cho S.J."/>
            <person name="Edsinger-Gonzales E."/>
            <person name="Havlak P."/>
            <person name="Hellsten U."/>
            <person name="Kuo D.H."/>
            <person name="Larsson T."/>
            <person name="Lv J."/>
            <person name="Arendt D."/>
            <person name="Savage R."/>
            <person name="Osoegawa K."/>
            <person name="de Jong P."/>
            <person name="Grimwood J."/>
            <person name="Chapman J.A."/>
            <person name="Shapiro H."/>
            <person name="Aerts A."/>
            <person name="Otillar R.P."/>
            <person name="Terry A.Y."/>
            <person name="Boore J.L."/>
            <person name="Grigoriev I.V."/>
            <person name="Lindberg D.R."/>
            <person name="Seaver E.C."/>
            <person name="Weisblat D.A."/>
            <person name="Putnam N.H."/>
            <person name="Rokhsar D.S."/>
        </authorList>
    </citation>
    <scope>NUCLEOTIDE SEQUENCE [LARGE SCALE GENOMIC DNA]</scope>
</reference>
<dbReference type="CTD" id="20248075"/>
<evidence type="ECO:0000256" key="12">
    <source>
        <dbReference type="ARBA" id="ARBA00048009"/>
    </source>
</evidence>
<dbReference type="AlphaFoldDB" id="V3ZTF1"/>
<evidence type="ECO:0000256" key="11">
    <source>
        <dbReference type="ARBA" id="ARBA00030890"/>
    </source>
</evidence>
<organism evidence="15 16">
    <name type="scientific">Lottia gigantea</name>
    <name type="common">Giant owl limpet</name>
    <dbReference type="NCBI Taxonomy" id="225164"/>
    <lineage>
        <taxon>Eukaryota</taxon>
        <taxon>Metazoa</taxon>
        <taxon>Spiralia</taxon>
        <taxon>Lophotrochozoa</taxon>
        <taxon>Mollusca</taxon>
        <taxon>Gastropoda</taxon>
        <taxon>Patellogastropoda</taxon>
        <taxon>Lottioidea</taxon>
        <taxon>Lottiidae</taxon>
        <taxon>Lottia</taxon>
    </lineage>
</organism>
<evidence type="ECO:0000256" key="13">
    <source>
        <dbReference type="ARBA" id="ARBA00048340"/>
    </source>
</evidence>
<evidence type="ECO:0000256" key="7">
    <source>
        <dbReference type="ARBA" id="ARBA00025787"/>
    </source>
</evidence>
<keyword evidence="3" id="KW-0521">NADP</keyword>
<name>V3ZTF1_LOTGI</name>
<evidence type="ECO:0000256" key="10">
    <source>
        <dbReference type="ARBA" id="ARBA00026221"/>
    </source>
</evidence>
<dbReference type="PANTHER" id="PTHR43296:SF2">
    <property type="entry name" value="PEROXISOMAL 2,4-DIENOYL-COA REDUCTASE [(3E)-ENOYL-COA-PRODUCING]"/>
    <property type="match status" value="1"/>
</dbReference>
<proteinExistence type="inferred from homology"/>
<dbReference type="KEGG" id="lgi:LOTGIDRAFT_229651"/>
<comment type="subunit">
    <text evidence="8">Monomer, dimer and oligomer.</text>
</comment>
<comment type="catalytic activity">
    <reaction evidence="14">
        <text>(2E,4Z,7Z,10Z,13Z,16Z,19Z)-docosaheptaenoyl-CoA + NADPH + H(+) = (3E,7Z,10Z,13Z,16Z,19Z)-docosahexaenoyl-CoA + NADP(+)</text>
        <dbReference type="Rhea" id="RHEA:44920"/>
        <dbReference type="ChEBI" id="CHEBI:15378"/>
        <dbReference type="ChEBI" id="CHEBI:57783"/>
        <dbReference type="ChEBI" id="CHEBI:58349"/>
        <dbReference type="ChEBI" id="CHEBI:77559"/>
        <dbReference type="ChEBI" id="CHEBI:84791"/>
    </reaction>
</comment>
<accession>V3ZTF1</accession>
<comment type="subcellular location">
    <subcellularLocation>
        <location evidence="1">Peroxisome</location>
    </subcellularLocation>
</comment>
<dbReference type="GeneID" id="20248075"/>
<dbReference type="SUPFAM" id="SSF51735">
    <property type="entry name" value="NAD(P)-binding Rossmann-fold domains"/>
    <property type="match status" value="1"/>
</dbReference>
<dbReference type="EMBL" id="KB203566">
    <property type="protein sequence ID" value="ESO84186.1"/>
    <property type="molecule type" value="Genomic_DNA"/>
</dbReference>
<dbReference type="EC" id="1.3.1.124" evidence="9"/>
<evidence type="ECO:0000256" key="8">
    <source>
        <dbReference type="ARBA" id="ARBA00025939"/>
    </source>
</evidence>
<dbReference type="GO" id="GO:0005778">
    <property type="term" value="C:peroxisomal membrane"/>
    <property type="evidence" value="ECO:0007669"/>
    <property type="project" value="UniProtKB-ARBA"/>
</dbReference>
<keyword evidence="5" id="KW-0443">Lipid metabolism</keyword>
<dbReference type="OMA" id="MQAHVCA"/>
<comment type="catalytic activity">
    <reaction evidence="13">
        <text>a (2E,4Z)-dienoyl-CoA + NADPH + H(+) = a 4,5-saturated-(3E)-enoyl-CoA + NADP(+)</text>
        <dbReference type="Rhea" id="RHEA:61892"/>
        <dbReference type="ChEBI" id="CHEBI:15378"/>
        <dbReference type="ChEBI" id="CHEBI:57783"/>
        <dbReference type="ChEBI" id="CHEBI:58349"/>
        <dbReference type="ChEBI" id="CHEBI:85099"/>
        <dbReference type="ChEBI" id="CHEBI:85493"/>
        <dbReference type="EC" id="1.3.1.124"/>
    </reaction>
</comment>
<evidence type="ECO:0000256" key="4">
    <source>
        <dbReference type="ARBA" id="ARBA00023002"/>
    </source>
</evidence>
<evidence type="ECO:0000256" key="5">
    <source>
        <dbReference type="ARBA" id="ARBA00023098"/>
    </source>
</evidence>
<evidence type="ECO:0000256" key="3">
    <source>
        <dbReference type="ARBA" id="ARBA00022857"/>
    </source>
</evidence>
<evidence type="ECO:0000256" key="6">
    <source>
        <dbReference type="ARBA" id="ARBA00023140"/>
    </source>
</evidence>
<gene>
    <name evidence="15" type="ORF">LOTGIDRAFT_229651</name>
</gene>
<evidence type="ECO:0000256" key="14">
    <source>
        <dbReference type="ARBA" id="ARBA00048631"/>
    </source>
</evidence>
<sequence length="295" mass="32095">MSAGEKVFVEKCLNSYKQLFVPDLLRDKVVFVTGGGSGICFTITEVFLRHGCKGVIVGRNLDRLKKSTETLTKATGQRCLSYQVDVKKPQDILNAIDETLKEFGRIDYLINGAAGNFLCPLESMSYNAFKTVMEIDTMGTLNTSKAVFDRYFKNNGGVIINITATLHFRGQALQAHAGSAKAAIEALTRHMAVEWGGNNVRVMCVAPGPIGNTEGMRRLSPGDPMARDLARYIPIGRIGERVEIGNICLYLVSGMADLLTGTTIVADGGAWLIGSNDFTASKRMYDLAVKARAKL</sequence>
<keyword evidence="2" id="KW-0276">Fatty acid metabolism</keyword>
<dbReference type="RefSeq" id="XP_009065307.1">
    <property type="nucleotide sequence ID" value="XM_009067059.1"/>
</dbReference>
<dbReference type="CDD" id="cd05369">
    <property type="entry name" value="TER_DECR_SDR_a"/>
    <property type="match status" value="1"/>
</dbReference>
<evidence type="ECO:0000256" key="9">
    <source>
        <dbReference type="ARBA" id="ARBA00026117"/>
    </source>
</evidence>
<dbReference type="Gene3D" id="3.40.50.720">
    <property type="entry name" value="NAD(P)-binding Rossmann-like Domain"/>
    <property type="match status" value="1"/>
</dbReference>
<dbReference type="PRINTS" id="PR00081">
    <property type="entry name" value="GDHRDH"/>
</dbReference>
<dbReference type="HOGENOM" id="CLU_010194_1_2_1"/>
<dbReference type="InterPro" id="IPR036291">
    <property type="entry name" value="NAD(P)-bd_dom_sf"/>
</dbReference>
<protein>
    <recommendedName>
        <fullName evidence="10">Peroxisomal 2,4-dienoyl-CoA reductase [(3E)-enoyl-CoA-producing]</fullName>
        <ecNumber evidence="9">1.3.1.124</ecNumber>
    </recommendedName>
    <alternativeName>
        <fullName evidence="11">2,4-dienoyl-CoA reductase 2</fullName>
    </alternativeName>
</protein>
<dbReference type="InterPro" id="IPR002347">
    <property type="entry name" value="SDR_fam"/>
</dbReference>
<dbReference type="PANTHER" id="PTHR43296">
    <property type="entry name" value="PEROXISOMAL 2,4-DIENOYL-COA REDUCTASE"/>
    <property type="match status" value="1"/>
</dbReference>
<dbReference type="GO" id="GO:0008670">
    <property type="term" value="F:2,4-dienoyl-CoA reductase (NADPH) activity"/>
    <property type="evidence" value="ECO:0007669"/>
    <property type="project" value="InterPro"/>
</dbReference>
<dbReference type="OrthoDB" id="1393670at2759"/>
<dbReference type="FunFam" id="3.40.50.720:FF:000477">
    <property type="entry name" value="Peroxisomal 2,4-dienoyl-CoA reductase"/>
    <property type="match status" value="1"/>
</dbReference>
<evidence type="ECO:0000256" key="1">
    <source>
        <dbReference type="ARBA" id="ARBA00004275"/>
    </source>
</evidence>